<protein>
    <recommendedName>
        <fullName evidence="3">Peptidase aspartic putative domain-containing protein</fullName>
    </recommendedName>
</protein>
<organism evidence="1 2">
    <name type="scientific">Stegodyphus mimosarum</name>
    <name type="common">African social velvet spider</name>
    <dbReference type="NCBI Taxonomy" id="407821"/>
    <lineage>
        <taxon>Eukaryota</taxon>
        <taxon>Metazoa</taxon>
        <taxon>Ecdysozoa</taxon>
        <taxon>Arthropoda</taxon>
        <taxon>Chelicerata</taxon>
        <taxon>Arachnida</taxon>
        <taxon>Araneae</taxon>
        <taxon>Araneomorphae</taxon>
        <taxon>Entelegynae</taxon>
        <taxon>Eresoidea</taxon>
        <taxon>Eresidae</taxon>
        <taxon>Stegodyphus</taxon>
    </lineage>
</organism>
<evidence type="ECO:0000313" key="2">
    <source>
        <dbReference type="Proteomes" id="UP000054359"/>
    </source>
</evidence>
<keyword evidence="2" id="KW-1185">Reference proteome</keyword>
<feature type="non-terminal residue" evidence="1">
    <location>
        <position position="236"/>
    </location>
</feature>
<dbReference type="PANTHER" id="PTHR47331">
    <property type="entry name" value="PHD-TYPE DOMAIN-CONTAINING PROTEIN"/>
    <property type="match status" value="1"/>
</dbReference>
<proteinExistence type="predicted"/>
<dbReference type="OMA" id="CETHFIN"/>
<name>A0A087SWJ3_STEMI</name>
<sequence length="236" mass="26407">MTCKLPHHTILHYERNSKIGENEQPKLNTGLSPSTEVFLPRNKEVVTHATTCTGHFSDPKCSGKRVLLCTAVIKGDIIKRGQSVPFGICSQLGWIISGSTFTDNSSTTTTNAVNNLKLSTNELVEKFWSLDSVPEVKHISSEDKECEEFFKTTHFRDQSGRYVVKLQFKGSSSKLGNSKDLALQRLKSLEQKLLRSPDTYEMYKQCMKEYLDLGHMESICGRVPDTGVLHATSCSN</sequence>
<evidence type="ECO:0008006" key="3">
    <source>
        <dbReference type="Google" id="ProtNLM"/>
    </source>
</evidence>
<dbReference type="Proteomes" id="UP000054359">
    <property type="component" value="Unassembled WGS sequence"/>
</dbReference>
<accession>A0A087SWJ3</accession>
<dbReference type="OrthoDB" id="6437025at2759"/>
<dbReference type="STRING" id="407821.A0A087SWJ3"/>
<dbReference type="EMBL" id="KK112268">
    <property type="protein sequence ID" value="KFM57232.1"/>
    <property type="molecule type" value="Genomic_DNA"/>
</dbReference>
<gene>
    <name evidence="1" type="ORF">X975_10244</name>
</gene>
<reference evidence="1 2" key="1">
    <citation type="submission" date="2013-11" db="EMBL/GenBank/DDBJ databases">
        <title>Genome sequencing of Stegodyphus mimosarum.</title>
        <authorList>
            <person name="Bechsgaard J."/>
        </authorList>
    </citation>
    <scope>NUCLEOTIDE SEQUENCE [LARGE SCALE GENOMIC DNA]</scope>
</reference>
<dbReference type="PANTHER" id="PTHR47331:SF5">
    <property type="entry name" value="RIBONUCLEASE H"/>
    <property type="match status" value="1"/>
</dbReference>
<evidence type="ECO:0000313" key="1">
    <source>
        <dbReference type="EMBL" id="KFM57232.1"/>
    </source>
</evidence>
<dbReference type="AlphaFoldDB" id="A0A087SWJ3"/>